<dbReference type="InterPro" id="IPR011055">
    <property type="entry name" value="Dup_hybrid_motif"/>
</dbReference>
<dbReference type="CDD" id="cd12797">
    <property type="entry name" value="M23_peptidase"/>
    <property type="match status" value="1"/>
</dbReference>
<dbReference type="EMBL" id="JAGIOL010000002">
    <property type="protein sequence ID" value="MBP2437899.1"/>
    <property type="molecule type" value="Genomic_DNA"/>
</dbReference>
<gene>
    <name evidence="5" type="ORF">JOF34_002543</name>
</gene>
<evidence type="ECO:0000256" key="3">
    <source>
        <dbReference type="SAM" id="SignalP"/>
    </source>
</evidence>
<dbReference type="RefSeq" id="WP_165137974.1">
    <property type="nucleotide sequence ID" value="NZ_CP049254.1"/>
</dbReference>
<feature type="chain" id="PRO_5045953571" evidence="3">
    <location>
        <begin position="23"/>
        <end position="465"/>
    </location>
</feature>
<keyword evidence="2" id="KW-0812">Transmembrane</keyword>
<proteinExistence type="predicted"/>
<feature type="transmembrane region" description="Helical" evidence="2">
    <location>
        <begin position="32"/>
        <end position="65"/>
    </location>
</feature>
<dbReference type="InterPro" id="IPR016047">
    <property type="entry name" value="M23ase_b-sheet_dom"/>
</dbReference>
<evidence type="ECO:0000256" key="2">
    <source>
        <dbReference type="SAM" id="Phobius"/>
    </source>
</evidence>
<sequence>MAVPAIAAAAKAIAAAAGRAAAAGAAKKAGGGSWFGFLAVLAALVVAIVGAPAMLVGAAIITAAAAGGSAGSDLSPPDGDEDGSPQWLDEMMPICAGARLRDVDEVNGTTPGGTWDAEQLENARTITEVAMTLDWRAFYAVPSRPFPPGEGELWPSVTEAPAVPMQVLVTAMITAMQESSLRNLDHDDDAINPDGTIADGGGLFQQQPSQGWGTWDQITDPAWSTARFMLGVADLGDRSILGSVEWAKATPPEIAHAVQGNQSVDDYVPWWENGDAELLISRFLDTEDCLGGMELPLPGQYTWTSGYGPRNTGIPGASTWHPAWDFANGCNVPIYAIRPGSVTTINGAANTLGITDPETGAEIQYLHMYPGAEWVELGDVVEVGQQIGAVGNYGVGSGCHLDLRIYAPRVDGDPRITDALEHTEDISPLPLAGYVHPNAYAALFDFDLCPPDRCTAATTDGHPWP</sequence>
<evidence type="ECO:0000313" key="5">
    <source>
        <dbReference type="EMBL" id="MBP2437899.1"/>
    </source>
</evidence>
<evidence type="ECO:0000259" key="4">
    <source>
        <dbReference type="Pfam" id="PF01551"/>
    </source>
</evidence>
<dbReference type="SUPFAM" id="SSF51261">
    <property type="entry name" value="Duplicated hybrid motif"/>
    <property type="match status" value="1"/>
</dbReference>
<dbReference type="Proteomes" id="UP001519362">
    <property type="component" value="Unassembled WGS sequence"/>
</dbReference>
<dbReference type="InterPro" id="IPR050570">
    <property type="entry name" value="Cell_wall_metabolism_enzyme"/>
</dbReference>
<organism evidence="5 6">
    <name type="scientific">Microbacterium amylolyticum</name>
    <dbReference type="NCBI Taxonomy" id="936337"/>
    <lineage>
        <taxon>Bacteria</taxon>
        <taxon>Bacillati</taxon>
        <taxon>Actinomycetota</taxon>
        <taxon>Actinomycetes</taxon>
        <taxon>Micrococcales</taxon>
        <taxon>Microbacteriaceae</taxon>
        <taxon>Microbacterium</taxon>
    </lineage>
</organism>
<dbReference type="Pfam" id="PF01551">
    <property type="entry name" value="Peptidase_M23"/>
    <property type="match status" value="1"/>
</dbReference>
<keyword evidence="1 3" id="KW-0732">Signal</keyword>
<protein>
    <submittedName>
        <fullName evidence="5">Murein DD-endopeptidase MepM/ murein hydrolase activator NlpD</fullName>
    </submittedName>
</protein>
<dbReference type="PANTHER" id="PTHR21666">
    <property type="entry name" value="PEPTIDASE-RELATED"/>
    <property type="match status" value="1"/>
</dbReference>
<dbReference type="PANTHER" id="PTHR21666:SF289">
    <property type="entry name" value="L-ALA--D-GLU ENDOPEPTIDASE"/>
    <property type="match status" value="1"/>
</dbReference>
<keyword evidence="6" id="KW-1185">Reference proteome</keyword>
<keyword evidence="5" id="KW-0378">Hydrolase</keyword>
<evidence type="ECO:0000256" key="1">
    <source>
        <dbReference type="ARBA" id="ARBA00022729"/>
    </source>
</evidence>
<keyword evidence="2" id="KW-0472">Membrane</keyword>
<reference evidence="5 6" key="1">
    <citation type="submission" date="2021-03" db="EMBL/GenBank/DDBJ databases">
        <title>Sequencing the genomes of 1000 actinobacteria strains.</title>
        <authorList>
            <person name="Klenk H.-P."/>
        </authorList>
    </citation>
    <scope>NUCLEOTIDE SEQUENCE [LARGE SCALE GENOMIC DNA]</scope>
    <source>
        <strain evidence="5 6">DSM 24221</strain>
    </source>
</reference>
<feature type="signal peptide" evidence="3">
    <location>
        <begin position="1"/>
        <end position="22"/>
    </location>
</feature>
<feature type="domain" description="M23ase beta-sheet core" evidence="4">
    <location>
        <begin position="321"/>
        <end position="407"/>
    </location>
</feature>
<accession>A0ABS4ZKU2</accession>
<dbReference type="GO" id="GO:0016787">
    <property type="term" value="F:hydrolase activity"/>
    <property type="evidence" value="ECO:0007669"/>
    <property type="project" value="UniProtKB-KW"/>
</dbReference>
<keyword evidence="2" id="KW-1133">Transmembrane helix</keyword>
<dbReference type="Gene3D" id="2.70.70.10">
    <property type="entry name" value="Glucose Permease (Domain IIA)"/>
    <property type="match status" value="1"/>
</dbReference>
<name>A0ABS4ZKU2_9MICO</name>
<comment type="caution">
    <text evidence="5">The sequence shown here is derived from an EMBL/GenBank/DDBJ whole genome shotgun (WGS) entry which is preliminary data.</text>
</comment>
<evidence type="ECO:0000313" key="6">
    <source>
        <dbReference type="Proteomes" id="UP001519362"/>
    </source>
</evidence>